<organism evidence="1 3">
    <name type="scientific">Candidatus Electrothrix marina</name>
    <dbReference type="NCBI Taxonomy" id="1859130"/>
    <lineage>
        <taxon>Bacteria</taxon>
        <taxon>Pseudomonadati</taxon>
        <taxon>Thermodesulfobacteriota</taxon>
        <taxon>Desulfobulbia</taxon>
        <taxon>Desulfobulbales</taxon>
        <taxon>Desulfobulbaceae</taxon>
        <taxon>Candidatus Electrothrix</taxon>
    </lineage>
</organism>
<evidence type="ECO:0000313" key="3">
    <source>
        <dbReference type="Proteomes" id="UP000286862"/>
    </source>
</evidence>
<dbReference type="Proteomes" id="UP000286862">
    <property type="component" value="Unassembled WGS sequence"/>
</dbReference>
<keyword evidence="4" id="KW-1185">Reference proteome</keyword>
<reference evidence="3 4" key="1">
    <citation type="submission" date="2017-01" db="EMBL/GenBank/DDBJ databases">
        <title>The cable genome- insights into the physiology and evolution of filamentous bacteria capable of sulfide oxidation via long distance electron transfer.</title>
        <authorList>
            <person name="Schreiber L."/>
            <person name="Bjerg J.T."/>
            <person name="Boggild A."/>
            <person name="Van De Vossenberg J."/>
            <person name="Meysman F."/>
            <person name="Nielsen L.P."/>
            <person name="Schramm A."/>
            <person name="Kjeldsen K.U."/>
        </authorList>
    </citation>
    <scope>NUCLEOTIDE SEQUENCE [LARGE SCALE GENOMIC DNA]</scope>
    <source>
        <strain evidence="1">A2</strain>
        <strain evidence="2">A5</strain>
    </source>
</reference>
<dbReference type="AlphaFoldDB" id="A0A3S3SIC6"/>
<sequence>MEQKFEIDIISKREHLEEFRNKKIYRTIGKKNAKEMNPLALKGKGRGADLKCL</sequence>
<name>A0A3S3SIC6_9BACT</name>
<proteinExistence type="predicted"/>
<comment type="caution">
    <text evidence="1">The sequence shown here is derived from an EMBL/GenBank/DDBJ whole genome shotgun (WGS) entry which is preliminary data.</text>
</comment>
<dbReference type="Proteomes" id="UP000288892">
    <property type="component" value="Unassembled WGS sequence"/>
</dbReference>
<protein>
    <submittedName>
        <fullName evidence="1">Uncharacterized protein</fullName>
    </submittedName>
</protein>
<dbReference type="EMBL" id="MTKQ01000388">
    <property type="protein sequence ID" value="RWX43371.1"/>
    <property type="molecule type" value="Genomic_DNA"/>
</dbReference>
<dbReference type="EMBL" id="MTKS01000041">
    <property type="protein sequence ID" value="RWX52094.1"/>
    <property type="molecule type" value="Genomic_DNA"/>
</dbReference>
<evidence type="ECO:0000313" key="2">
    <source>
        <dbReference type="EMBL" id="RWX52094.1"/>
    </source>
</evidence>
<accession>A0A3S3SIC6</accession>
<gene>
    <name evidence="1" type="ORF">VT99_13882</name>
    <name evidence="2" type="ORF">VU01_104111</name>
</gene>
<evidence type="ECO:0000313" key="1">
    <source>
        <dbReference type="EMBL" id="RWX43371.1"/>
    </source>
</evidence>
<evidence type="ECO:0000313" key="4">
    <source>
        <dbReference type="Proteomes" id="UP000288892"/>
    </source>
</evidence>